<reference evidence="2" key="2">
    <citation type="submission" date="2022-01" db="EMBL/GenBank/DDBJ databases">
        <authorList>
            <person name="Yamashiro T."/>
            <person name="Shiraishi A."/>
            <person name="Satake H."/>
            <person name="Nakayama K."/>
        </authorList>
    </citation>
    <scope>NUCLEOTIDE SEQUENCE</scope>
</reference>
<protein>
    <submittedName>
        <fullName evidence="2">Uncharacterized protein</fullName>
    </submittedName>
</protein>
<evidence type="ECO:0000256" key="1">
    <source>
        <dbReference type="SAM" id="MobiDB-lite"/>
    </source>
</evidence>
<dbReference type="EMBL" id="BQNB010009223">
    <property type="protein sequence ID" value="GJS60490.1"/>
    <property type="molecule type" value="Genomic_DNA"/>
</dbReference>
<evidence type="ECO:0000313" key="3">
    <source>
        <dbReference type="Proteomes" id="UP001151760"/>
    </source>
</evidence>
<reference evidence="2" key="1">
    <citation type="journal article" date="2022" name="Int. J. Mol. Sci.">
        <title>Draft Genome of Tanacetum Coccineum: Genomic Comparison of Closely Related Tanacetum-Family Plants.</title>
        <authorList>
            <person name="Yamashiro T."/>
            <person name="Shiraishi A."/>
            <person name="Nakayama K."/>
            <person name="Satake H."/>
        </authorList>
    </citation>
    <scope>NUCLEOTIDE SEQUENCE</scope>
</reference>
<keyword evidence="3" id="KW-1185">Reference proteome</keyword>
<name>A0ABQ4X6I7_9ASTR</name>
<feature type="region of interest" description="Disordered" evidence="1">
    <location>
        <begin position="19"/>
        <end position="40"/>
    </location>
</feature>
<evidence type="ECO:0000313" key="2">
    <source>
        <dbReference type="EMBL" id="GJS60490.1"/>
    </source>
</evidence>
<comment type="caution">
    <text evidence="2">The sequence shown here is derived from an EMBL/GenBank/DDBJ whole genome shotgun (WGS) entry which is preliminary data.</text>
</comment>
<accession>A0ABQ4X6I7</accession>
<dbReference type="Proteomes" id="UP001151760">
    <property type="component" value="Unassembled WGS sequence"/>
</dbReference>
<organism evidence="2 3">
    <name type="scientific">Tanacetum coccineum</name>
    <dbReference type="NCBI Taxonomy" id="301880"/>
    <lineage>
        <taxon>Eukaryota</taxon>
        <taxon>Viridiplantae</taxon>
        <taxon>Streptophyta</taxon>
        <taxon>Embryophyta</taxon>
        <taxon>Tracheophyta</taxon>
        <taxon>Spermatophyta</taxon>
        <taxon>Magnoliopsida</taxon>
        <taxon>eudicotyledons</taxon>
        <taxon>Gunneridae</taxon>
        <taxon>Pentapetalae</taxon>
        <taxon>asterids</taxon>
        <taxon>campanulids</taxon>
        <taxon>Asterales</taxon>
        <taxon>Asteraceae</taxon>
        <taxon>Asteroideae</taxon>
        <taxon>Anthemideae</taxon>
        <taxon>Anthemidinae</taxon>
        <taxon>Tanacetum</taxon>
    </lineage>
</organism>
<proteinExistence type="predicted"/>
<sequence length="110" mass="12142">MGKICSSLGSSVDSDLEEKAKGVLTHPNQVPNSKHRSKDEAPEVIRTFLKRITVLLQSPVIIIRTDNAQNIKNQILKEYIEIVLASSHQAVFCQNTSTNGVVETKKLNVS</sequence>
<gene>
    <name evidence="2" type="ORF">Tco_0655274</name>
</gene>